<keyword evidence="9 11" id="KW-0472">Membrane</keyword>
<dbReference type="InterPro" id="IPR001425">
    <property type="entry name" value="Arc/bac/fun_rhodopsins"/>
</dbReference>
<dbReference type="EMBL" id="CP071463">
    <property type="protein sequence ID" value="QSW84079.1"/>
    <property type="molecule type" value="Genomic_DNA"/>
</dbReference>
<keyword evidence="7 11" id="KW-1133">Transmembrane helix</keyword>
<dbReference type="GeneID" id="63184377"/>
<evidence type="ECO:0000256" key="5">
    <source>
        <dbReference type="ARBA" id="ARBA00022692"/>
    </source>
</evidence>
<evidence type="ECO:0000256" key="4">
    <source>
        <dbReference type="ARBA" id="ARBA00022606"/>
    </source>
</evidence>
<evidence type="ECO:0000256" key="7">
    <source>
        <dbReference type="ARBA" id="ARBA00022989"/>
    </source>
</evidence>
<dbReference type="KEGG" id="hlo:J0X27_11495"/>
<feature type="transmembrane region" description="Helical" evidence="11">
    <location>
        <begin position="99"/>
        <end position="118"/>
    </location>
</feature>
<protein>
    <submittedName>
        <fullName evidence="12">Bacteriorhodopsin</fullName>
    </submittedName>
</protein>
<sequence>MVAVNVHYTVGLAVMLLGTAVFVRAFVTDARNRTYHAILVGIAGIAAGAYVFMLLGIGFLTVEGNVVNLAKYGQWLLATPLLILYLGLLAGLDRGRIGLLIVLDVVVMGSGLVGELLAGPALTYGSFAVGSVAYIALIYMLTAGIREAVTDRPGAIVALFGKLRNLTLIIWTIYPVIWILSPAGLGVLEPTMQALLYTYADLIAKILFGAIALNSQTSLEQLPELDALSGFGVGPN</sequence>
<comment type="similarity">
    <text evidence="2">Belongs to the archaeal/bacterial/fungal opsin family.</text>
</comment>
<dbReference type="AlphaFoldDB" id="A0A8A2U5A2"/>
<evidence type="ECO:0000313" key="12">
    <source>
        <dbReference type="EMBL" id="QSW84079.1"/>
    </source>
</evidence>
<gene>
    <name evidence="12" type="ORF">J0X27_11495</name>
</gene>
<keyword evidence="5 11" id="KW-0812">Transmembrane</keyword>
<dbReference type="SUPFAM" id="SSF81321">
    <property type="entry name" value="Family A G protein-coupled receptor-like"/>
    <property type="match status" value="1"/>
</dbReference>
<keyword evidence="3" id="KW-0600">Photoreceptor protein</keyword>
<organism evidence="12 13">
    <name type="scientific">Natrinema longum</name>
    <dbReference type="NCBI Taxonomy" id="370324"/>
    <lineage>
        <taxon>Archaea</taxon>
        <taxon>Methanobacteriati</taxon>
        <taxon>Methanobacteriota</taxon>
        <taxon>Stenosarchaea group</taxon>
        <taxon>Halobacteria</taxon>
        <taxon>Halobacteriales</taxon>
        <taxon>Natrialbaceae</taxon>
        <taxon>Natrinema</taxon>
    </lineage>
</organism>
<dbReference type="Pfam" id="PF01036">
    <property type="entry name" value="Bac_rhodopsin"/>
    <property type="match status" value="1"/>
</dbReference>
<keyword evidence="13" id="KW-1185">Reference proteome</keyword>
<evidence type="ECO:0000256" key="2">
    <source>
        <dbReference type="ARBA" id="ARBA00008130"/>
    </source>
</evidence>
<feature type="transmembrane region" description="Helical" evidence="11">
    <location>
        <begin position="72"/>
        <end position="92"/>
    </location>
</feature>
<feature type="transmembrane region" description="Helical" evidence="11">
    <location>
        <begin position="39"/>
        <end position="60"/>
    </location>
</feature>
<evidence type="ECO:0000256" key="8">
    <source>
        <dbReference type="ARBA" id="ARBA00022991"/>
    </source>
</evidence>
<dbReference type="RefSeq" id="WP_207269322.1">
    <property type="nucleotide sequence ID" value="NZ_CP071463.1"/>
</dbReference>
<dbReference type="PRINTS" id="PR00251">
    <property type="entry name" value="BACTRLOPSIN"/>
</dbReference>
<keyword evidence="6" id="KW-0681">Retinal protein</keyword>
<dbReference type="PANTHER" id="PTHR28286:SF2">
    <property type="entry name" value="BACTERIORHODOPSIN _OPSIN, NOPA (EUROFUNG)"/>
    <property type="match status" value="1"/>
</dbReference>
<feature type="transmembrane region" description="Helical" evidence="11">
    <location>
        <begin position="6"/>
        <end position="27"/>
    </location>
</feature>
<dbReference type="SMART" id="SM01021">
    <property type="entry name" value="Bac_rhodopsin"/>
    <property type="match status" value="1"/>
</dbReference>
<proteinExistence type="inferred from homology"/>
<evidence type="ECO:0000256" key="11">
    <source>
        <dbReference type="SAM" id="Phobius"/>
    </source>
</evidence>
<dbReference type="GO" id="GO:0007602">
    <property type="term" value="P:phototransduction"/>
    <property type="evidence" value="ECO:0007669"/>
    <property type="project" value="UniProtKB-KW"/>
</dbReference>
<keyword evidence="8" id="KW-0157">Chromophore</keyword>
<keyword evidence="4" id="KW-0716">Sensory transduction</keyword>
<evidence type="ECO:0000256" key="9">
    <source>
        <dbReference type="ARBA" id="ARBA00023136"/>
    </source>
</evidence>
<dbReference type="PANTHER" id="PTHR28286">
    <property type="match status" value="1"/>
</dbReference>
<feature type="transmembrane region" description="Helical" evidence="11">
    <location>
        <begin position="124"/>
        <end position="145"/>
    </location>
</feature>
<dbReference type="GO" id="GO:0009881">
    <property type="term" value="F:photoreceptor activity"/>
    <property type="evidence" value="ECO:0007669"/>
    <property type="project" value="UniProtKB-KW"/>
</dbReference>
<dbReference type="GO" id="GO:0016020">
    <property type="term" value="C:membrane"/>
    <property type="evidence" value="ECO:0007669"/>
    <property type="project" value="UniProtKB-SubCell"/>
</dbReference>
<evidence type="ECO:0000256" key="10">
    <source>
        <dbReference type="ARBA" id="ARBA00023170"/>
    </source>
</evidence>
<evidence type="ECO:0000256" key="1">
    <source>
        <dbReference type="ARBA" id="ARBA00004141"/>
    </source>
</evidence>
<reference evidence="12 13" key="1">
    <citation type="journal article" date="2006" name="Int. J. Syst. Evol. Microbiol.">
        <title>Haloterrigena longa sp. nov. and Haloterrigena limicola sp. nov., extremely halophilic archaea isolated from a salt lake.</title>
        <authorList>
            <person name="Cui H.L."/>
            <person name="Tohty D."/>
            <person name="Zhou P.J."/>
            <person name="Liu S.J."/>
        </authorList>
    </citation>
    <scope>NUCLEOTIDE SEQUENCE [LARGE SCALE GENOMIC DNA]</scope>
    <source>
        <strain evidence="12 13">ABH32</strain>
    </source>
</reference>
<keyword evidence="10" id="KW-0675">Receptor</keyword>
<feature type="transmembrane region" description="Helical" evidence="11">
    <location>
        <begin position="166"/>
        <end position="188"/>
    </location>
</feature>
<comment type="subcellular location">
    <subcellularLocation>
        <location evidence="1">Membrane</location>
        <topology evidence="1">Multi-pass membrane protein</topology>
    </subcellularLocation>
</comment>
<evidence type="ECO:0000256" key="3">
    <source>
        <dbReference type="ARBA" id="ARBA00022543"/>
    </source>
</evidence>
<name>A0A8A2U5A2_9EURY</name>
<dbReference type="OrthoDB" id="330248at2157"/>
<dbReference type="Proteomes" id="UP000663191">
    <property type="component" value="Chromosome"/>
</dbReference>
<accession>A0A8A2U5A2</accession>
<evidence type="ECO:0000256" key="6">
    <source>
        <dbReference type="ARBA" id="ARBA00022925"/>
    </source>
</evidence>
<evidence type="ECO:0000313" key="13">
    <source>
        <dbReference type="Proteomes" id="UP000663191"/>
    </source>
</evidence>
<dbReference type="Gene3D" id="1.20.1070.10">
    <property type="entry name" value="Rhodopsin 7-helix transmembrane proteins"/>
    <property type="match status" value="1"/>
</dbReference>